<comment type="caution">
    <text evidence="1">The sequence shown here is derived from an EMBL/GenBank/DDBJ whole genome shotgun (WGS) entry which is preliminary data.</text>
</comment>
<dbReference type="EMBL" id="JANHOG010000632">
    <property type="protein sequence ID" value="KAJ3552676.1"/>
    <property type="molecule type" value="Genomic_DNA"/>
</dbReference>
<dbReference type="Proteomes" id="UP001148662">
    <property type="component" value="Unassembled WGS sequence"/>
</dbReference>
<protein>
    <submittedName>
        <fullName evidence="1">Uncharacterized protein</fullName>
    </submittedName>
</protein>
<name>A0ACC1T4R3_9APHY</name>
<sequence>MADSQVKDEDLSKILENLRRGGPDTMSVDSNTLGTVTDRLPMKHGCHWFCARVDALTKEAAVFLIRMYAYNGVRANEWKKYIIECLTNCADCVLGFQEAKVYSRHTYFGAFQDHVLESYFNHFHKFELASILEYLEKQEFAESGSSPNAKTLADISPAVLYYILCDPKMLQEPKIFSLFLTHGPKRPIAGMPKEVPPVGLFILLTAQDDGIRKWAQQQVDTYTVTPMRFEHYLPVYSEVLEALTRLINPTTQSAETNTLSLLAQISQSQDILWNAYSMLLRFVPKEKFPRDAVRVTTAHLSDTGSHFLLVLRSFLLVLDRIGPDLWLGQGEEYPLVVFSSIKDNPSLSQTLEKLEPESCPWLISWMEPYVKSLSTTVVPSVLPLIMQYLCEELQHERFKKARPMALMVAAKILSAVLYPEKGSKALQDANPIWGIVDIHASTLVSVAFGRTYLGQQWKDARSSCRTLIKLALETDIKSIAEAIAQVASASDHSSSSNPPKVREQLWKKLYETILPNDSDALAAIFERISTIAHLDHLVEHAWADKFRTSKQPKDGQKKVLEAINHALEVFREGYTNAIARHVDFSDSVTALELLQRPDAVKNIMTIIFSPVDSLREPAQGIVGLAFDVDSRADCLRALLLNFPNAALDGMIHYLDVFIKAASDMPEACSMSKALALCLTDVIEVLCSTPNGLVHQSGFLKTIGTPGPETLFPKWWSLMCRALEVIFLRTPKWAVYFENEMMTVWMRDALIFGRDMLAQRKVIEGAALAHSSQSSAKRVISETGKKMVHDLQQVLMDLAKWLRLTDEELLHQAFALLQSLLSCFRETGIKPKDTILEKLQKYINDARTSDPKHAQTRLDATRIARLQETISYWTEPKPEEDEEDEIQIISHTVRKKSEEKKPLRPEAAPPRKILRPSDTVKGQQKLSWPTAVEHRASAKAKASNFTKDDQAKLDSTVSIPKFTLSKPSAPAGPSSKIEADRASVTSSTADIPEDSSESEESEDEGPSLEELVRKREPVIRKPVVRRQIMMMDTPINAKNPALERLNKKEEARRTAMRLKPDVSALHRTILSWNYEHNGPHPPGLALELHKVPDQFSDVHHYRRVFEPLLLMECWAQIQQSKEEGSDSYESKVVSRQYTDDWIDLDITISETVSKDWILLDTDIVLFKHREGLKRYMAKVQAFKNTPMGIQATVRLRLSDNDPGPQSGSTWLLNKVFSLTTLHREYAALLGLPYYDLCDTVLQAQLAKPTRANFSDVKHTMSSYSLNEPQAKAILSALETPGFSLIQGQNLSPPGTGKTSTICGLIQAYLSRRPKPVTAIHVGRNAGPADKEPPKKILLCAPSNAAIDEITLRLKEGISGPGRHTTPPKVVRVGAPRSMNVSVKDVSLDNLVEAKLNDDSSAKNSRQDAGNEIALLRSELESVKRLRQTKLDEMSQIHDNTMKTLALEEEVRKLNRQKTNLTHQLDKLRDKQKSDYRAMDAITRKFRAEVLFEADVICSTLSGAGHELLESFDFEMVIIDEAAQAIELSSLIPLKYRCSRCIMVGDPQQLPPTVISQEASKFGYNQSLFVRLQKHRPDAVHLLSIQYRMHPEISLLPSRLFYDGKLLNGPDMGPKTQKPWHANVKFGEYRFYNVRGTEEPGPFRSLVNRSETQVAVALFNRLRQEYSSFDFDFKVGIVTMYRAQVNELRRAFIQRFGADITSVVDFNTVDGFQGQEKDVIILSCVRAGSNLQTVGFLSDVRRMNVALTRAKSSVFVLGNAPSLERSDTYWKRIVQDARERSRLVDADVAYFTTSRGAPSKLPMAQNPKPKPPHARGFLRYSLNMPPDSTAGPPATPTHASTTDVSATSLPVHEPRTGKKRPAEDQESADQPQATALQPHNAPEQSRPRPRPAKKQKQAPSIFIPKKRPPPPSGNAGPSTNRRRL</sequence>
<organism evidence="1 2">
    <name type="scientific">Phlebia brevispora</name>
    <dbReference type="NCBI Taxonomy" id="194682"/>
    <lineage>
        <taxon>Eukaryota</taxon>
        <taxon>Fungi</taxon>
        <taxon>Dikarya</taxon>
        <taxon>Basidiomycota</taxon>
        <taxon>Agaricomycotina</taxon>
        <taxon>Agaricomycetes</taxon>
        <taxon>Polyporales</taxon>
        <taxon>Meruliaceae</taxon>
        <taxon>Phlebia</taxon>
    </lineage>
</organism>
<proteinExistence type="predicted"/>
<evidence type="ECO:0000313" key="2">
    <source>
        <dbReference type="Proteomes" id="UP001148662"/>
    </source>
</evidence>
<gene>
    <name evidence="1" type="ORF">NM688_g4027</name>
</gene>
<reference evidence="1" key="1">
    <citation type="submission" date="2022-07" db="EMBL/GenBank/DDBJ databases">
        <title>Genome Sequence of Phlebia brevispora.</title>
        <authorList>
            <person name="Buettner E."/>
        </authorList>
    </citation>
    <scope>NUCLEOTIDE SEQUENCE</scope>
    <source>
        <strain evidence="1">MPL23</strain>
    </source>
</reference>
<evidence type="ECO:0000313" key="1">
    <source>
        <dbReference type="EMBL" id="KAJ3552676.1"/>
    </source>
</evidence>
<accession>A0ACC1T4R3</accession>
<keyword evidence="2" id="KW-1185">Reference proteome</keyword>